<sequence length="931" mass="98056">MPNELVFYAQQEVTSPEGDFLGQVRAAPYERLRVLAYCPYDAVGNVVLSLSHLEGEGVPGLLDRITLVAGSTVNQVYEVPGVVLGLSALATADAPTSVTVWIWGYRSEAGVPPVVETSSPPQQQEAELVVRAVLDDGAGGAGPSAGAGVLIRLDGVDAGATGADGSLTLSPPVAQHLITAVIPSMAAGEQLVTVEPGTTAEVTVVLFSGEIIEPVDLALAELVNGALPLDTPTVTLRFLRAGLMVPITSLYEVELRFGASQTEDLTSLFSATPEGAVAAVDAAAMIAEVVGLPSESRLRVSAADQQGFSYEGTVVFVPGVYHVQIQLEAPPSQPQLPVSGVEIKVRSSNGAPALCISDALGACELSDVPGNMLEVEATVEYAGLTYVAQALVAVDQDLRLLVRLLGLVDLANGVVLWEVGPATTVSARRPATSAHDEPQGRREAEGGRPDSSLVKILTDGASAATATATVNVAGGAKNAPITSIDTLQVPQGTKAVVLRYLVSTAEYPDWVMQQSRYNDTWGVQVRDTNGAMLFSMSRTVNSQLYGAPSWTPFGDTGVIQEKIDTTALAATADISLSVMATTTNIGDAALPTDVVAVLGAEPTITINRVTRDVVTPTVGASDRYSVPPAGESNTFQRSFDLEFSKPDEVEITKVTAELVSQAGAVLQTVVNDEAPGTPRVQQIDETTMRVVVTFDGGTSTVPSTPPPADRIHYRFTLTGRTDPSTEVKSEPKDSPESFALWHMPGGFARYGARDPGGDTWAAESTYTWLDTHRALITAIDDISGEHARNIGHQEHDRGTQVDMFHVYTFPGGGVSGLINYMQLQAHVERALAGDLQARTHVNTWASVTRTRFDSLIAEVSVQRIYYAIGSDATTPGSPALTQGWARALLTTGSYTNPGNLTLALPAGAWGNAGSAKLRFNAIHNSHIHLDL</sequence>
<dbReference type="AlphaFoldDB" id="A0AB39NZI8"/>
<dbReference type="RefSeq" id="WP_369229229.1">
    <property type="nucleotide sequence ID" value="NZ_CP163435.1"/>
</dbReference>
<dbReference type="EMBL" id="CP163435">
    <property type="protein sequence ID" value="XDQ23474.1"/>
    <property type="molecule type" value="Genomic_DNA"/>
</dbReference>
<gene>
    <name evidence="2" type="ORF">AB5J56_01530</name>
</gene>
<evidence type="ECO:0008006" key="3">
    <source>
        <dbReference type="Google" id="ProtNLM"/>
    </source>
</evidence>
<protein>
    <recommendedName>
        <fullName evidence="3">Carboxypeptidase regulatory-like domain-containing protein</fullName>
    </recommendedName>
</protein>
<evidence type="ECO:0000256" key="1">
    <source>
        <dbReference type="SAM" id="MobiDB-lite"/>
    </source>
</evidence>
<accession>A0AB39NZI8</accession>
<name>A0AB39NZI8_9ACTN</name>
<feature type="region of interest" description="Disordered" evidence="1">
    <location>
        <begin position="426"/>
        <end position="451"/>
    </location>
</feature>
<evidence type="ECO:0000313" key="2">
    <source>
        <dbReference type="EMBL" id="XDQ23474.1"/>
    </source>
</evidence>
<feature type="compositionally biased region" description="Basic and acidic residues" evidence="1">
    <location>
        <begin position="434"/>
        <end position="448"/>
    </location>
</feature>
<reference evidence="2" key="1">
    <citation type="submission" date="2024-07" db="EMBL/GenBank/DDBJ databases">
        <authorList>
            <person name="Yu S.T."/>
        </authorList>
    </citation>
    <scope>NUCLEOTIDE SEQUENCE</scope>
    <source>
        <strain evidence="2">R21</strain>
    </source>
</reference>
<organism evidence="2">
    <name type="scientific">Streptomyces sp. R21</name>
    <dbReference type="NCBI Taxonomy" id="3238627"/>
    <lineage>
        <taxon>Bacteria</taxon>
        <taxon>Bacillati</taxon>
        <taxon>Actinomycetota</taxon>
        <taxon>Actinomycetes</taxon>
        <taxon>Kitasatosporales</taxon>
        <taxon>Streptomycetaceae</taxon>
        <taxon>Streptomyces</taxon>
    </lineage>
</organism>
<proteinExistence type="predicted"/>